<keyword evidence="5" id="KW-1185">Reference proteome</keyword>
<protein>
    <recommendedName>
        <fullName evidence="3">Reverse transcriptase domain-containing protein</fullName>
    </recommendedName>
</protein>
<reference evidence="4 5" key="1">
    <citation type="journal article" date="2019" name="Fungal Biol. Biotechnol.">
        <title>Draft genome sequence of fastidious pathogen Ceratobasidium theobromae, which causes vascular-streak dieback in Theobroma cacao.</title>
        <authorList>
            <person name="Ali S.S."/>
            <person name="Asman A."/>
            <person name="Shao J."/>
            <person name="Firmansyah A.P."/>
            <person name="Susilo A.W."/>
            <person name="Rosmana A."/>
            <person name="McMahon P."/>
            <person name="Junaid M."/>
            <person name="Guest D."/>
            <person name="Kheng T.Y."/>
            <person name="Meinhardt L.W."/>
            <person name="Bailey B.A."/>
        </authorList>
    </citation>
    <scope>NUCLEOTIDE SEQUENCE [LARGE SCALE GENOMIC DNA]</scope>
    <source>
        <strain evidence="4 5">CT2</strain>
    </source>
</reference>
<dbReference type="InterPro" id="IPR050951">
    <property type="entry name" value="Retrovirus_Pol_polyprotein"/>
</dbReference>
<evidence type="ECO:0000256" key="2">
    <source>
        <dbReference type="SAM" id="MobiDB-lite"/>
    </source>
</evidence>
<organism evidence="4 5">
    <name type="scientific">Ceratobasidium theobromae</name>
    <dbReference type="NCBI Taxonomy" id="1582974"/>
    <lineage>
        <taxon>Eukaryota</taxon>
        <taxon>Fungi</taxon>
        <taxon>Dikarya</taxon>
        <taxon>Basidiomycota</taxon>
        <taxon>Agaricomycotina</taxon>
        <taxon>Agaricomycetes</taxon>
        <taxon>Cantharellales</taxon>
        <taxon>Ceratobasidiaceae</taxon>
        <taxon>Ceratobasidium</taxon>
    </lineage>
</organism>
<evidence type="ECO:0000313" key="4">
    <source>
        <dbReference type="EMBL" id="KAB5587524.1"/>
    </source>
</evidence>
<sequence>MKQIPKIYHDLKRVFAEGEAVTELPPHRPYDLAIELNEQFKSGHGPIYKIGEKEEAEMKKTIEAQLAQGLIQRSKSSFASPVLFVKKKNGRLRMCVDYCRLNTMVKWDHYPLPLPNELIERLRGAKIFSKLDLKWGYNLVRIRKGDEWKTSFKCKFGQFEYLVMPFGLTNAPAAFQCFMNEILQDLLGICVVVYLDDILIFSKSQEEHEGQVQEVLRRLIKNNLYCNAEKCTFHVEQIDYLGLIMSGDKVETDPEKVSKAVDWPVPRTVKQVQEFLGFVNFYQRFVPNYSRKARPLFELLLKDKTWEWGTTQQGAFEELKQSLMEAPTLIQPKPNEKFYLECDASDFATGAILSQRDAEGKLHPVAFYSKSFLPVERNYDIFDKEMLALIRALKEWRHLLEGTDVPVEVLTDHHNLEHFTVKKVLNRCQVRWANFLADYNIQIKYRPGAQNKKADILSRRADFEPPKGGGEPSSILDPGLCPNG</sequence>
<dbReference type="Proteomes" id="UP000383932">
    <property type="component" value="Unassembled WGS sequence"/>
</dbReference>
<dbReference type="InterPro" id="IPR041577">
    <property type="entry name" value="RT_RNaseH_2"/>
</dbReference>
<proteinExistence type="predicted"/>
<feature type="region of interest" description="Disordered" evidence="2">
    <location>
        <begin position="456"/>
        <end position="484"/>
    </location>
</feature>
<dbReference type="Gene3D" id="3.30.70.270">
    <property type="match status" value="2"/>
</dbReference>
<evidence type="ECO:0000313" key="5">
    <source>
        <dbReference type="Proteomes" id="UP000383932"/>
    </source>
</evidence>
<dbReference type="SUPFAM" id="SSF56672">
    <property type="entry name" value="DNA/RNA polymerases"/>
    <property type="match status" value="1"/>
</dbReference>
<feature type="compositionally biased region" description="Basic and acidic residues" evidence="2">
    <location>
        <begin position="456"/>
        <end position="465"/>
    </location>
</feature>
<evidence type="ECO:0000256" key="1">
    <source>
        <dbReference type="ARBA" id="ARBA00023268"/>
    </source>
</evidence>
<dbReference type="Pfam" id="PF17919">
    <property type="entry name" value="RT_RNaseH_2"/>
    <property type="match status" value="1"/>
</dbReference>
<feature type="domain" description="Reverse transcriptase" evidence="3">
    <location>
        <begin position="66"/>
        <end position="245"/>
    </location>
</feature>
<gene>
    <name evidence="4" type="ORF">CTheo_9037</name>
</gene>
<dbReference type="PANTHER" id="PTHR37984">
    <property type="entry name" value="PROTEIN CBG26694"/>
    <property type="match status" value="1"/>
</dbReference>
<dbReference type="FunFam" id="3.10.20.370:FF:000003">
    <property type="entry name" value="Transposon Tf2-6 polyprotein"/>
    <property type="match status" value="1"/>
</dbReference>
<dbReference type="GO" id="GO:0003824">
    <property type="term" value="F:catalytic activity"/>
    <property type="evidence" value="ECO:0007669"/>
    <property type="project" value="UniProtKB-KW"/>
</dbReference>
<dbReference type="FunFam" id="3.30.70.270:FF:000026">
    <property type="entry name" value="Transposon Ty3-G Gag-Pol polyprotein"/>
    <property type="match status" value="1"/>
</dbReference>
<dbReference type="CDD" id="cd01647">
    <property type="entry name" value="RT_LTR"/>
    <property type="match status" value="1"/>
</dbReference>
<evidence type="ECO:0000259" key="3">
    <source>
        <dbReference type="PROSITE" id="PS50878"/>
    </source>
</evidence>
<dbReference type="PANTHER" id="PTHR37984:SF5">
    <property type="entry name" value="PROTEIN NYNRIN-LIKE"/>
    <property type="match status" value="1"/>
</dbReference>
<dbReference type="InterPro" id="IPR043502">
    <property type="entry name" value="DNA/RNA_pol_sf"/>
</dbReference>
<dbReference type="InterPro" id="IPR000477">
    <property type="entry name" value="RT_dom"/>
</dbReference>
<dbReference type="EMBL" id="SSOP01001015">
    <property type="protein sequence ID" value="KAB5587524.1"/>
    <property type="molecule type" value="Genomic_DNA"/>
</dbReference>
<accession>A0A5N5Q736</accession>
<comment type="caution">
    <text evidence="4">The sequence shown here is derived from an EMBL/GenBank/DDBJ whole genome shotgun (WGS) entry which is preliminary data.</text>
</comment>
<dbReference type="Gene3D" id="3.10.10.10">
    <property type="entry name" value="HIV Type 1 Reverse Transcriptase, subunit A, domain 1"/>
    <property type="match status" value="1"/>
</dbReference>
<dbReference type="InterPro" id="IPR043128">
    <property type="entry name" value="Rev_trsase/Diguanyl_cyclase"/>
</dbReference>
<dbReference type="CDD" id="cd09274">
    <property type="entry name" value="RNase_HI_RT_Ty3"/>
    <property type="match status" value="1"/>
</dbReference>
<dbReference type="Pfam" id="PF00078">
    <property type="entry name" value="RVT_1"/>
    <property type="match status" value="1"/>
</dbReference>
<dbReference type="PROSITE" id="PS50878">
    <property type="entry name" value="RT_POL"/>
    <property type="match status" value="1"/>
</dbReference>
<dbReference type="Gene3D" id="3.10.20.370">
    <property type="match status" value="1"/>
</dbReference>
<dbReference type="AlphaFoldDB" id="A0A5N5Q736"/>
<keyword evidence="1" id="KW-0511">Multifunctional enzyme</keyword>
<name>A0A5N5Q736_9AGAM</name>
<dbReference type="OrthoDB" id="2446696at2759"/>